<dbReference type="EMBL" id="JAYWIO010000008">
    <property type="protein sequence ID" value="KAK7242986.1"/>
    <property type="molecule type" value="Genomic_DNA"/>
</dbReference>
<protein>
    <recommendedName>
        <fullName evidence="3">Reverse transcriptase zinc-binding domain-containing protein</fullName>
    </recommendedName>
</protein>
<evidence type="ECO:0000313" key="1">
    <source>
        <dbReference type="EMBL" id="KAK7242986.1"/>
    </source>
</evidence>
<dbReference type="AlphaFoldDB" id="A0AAN9HNB0"/>
<gene>
    <name evidence="1" type="ORF">RIF29_37768</name>
</gene>
<sequence>MGEVHHRIGNGNSSFCHTDWTGHGYLSQAVPFIDIHDFELTIKQVWQYDNWNLSCIYSWLPHHAIQEINGIKPHFHDSVVDCFVWKSETDSVYIAKSGFRWLSNLSTNDIVADQWSWIWKLPTSENIRFFISLIYHDSLTTNVLRFRRKVTSSPLCLRCGLHHKTILRCLRDRHNALHVWYVVGLEQMPNFFPSDIKSWIKDSNSHKGNLFMSTPRWNWRARNSHCLSFETMTMHHILTMIYNDIKCLKMVYLPSSRQLHNQRLV</sequence>
<dbReference type="Proteomes" id="UP001372338">
    <property type="component" value="Unassembled WGS sequence"/>
</dbReference>
<accession>A0AAN9HNB0</accession>
<evidence type="ECO:0000313" key="2">
    <source>
        <dbReference type="Proteomes" id="UP001372338"/>
    </source>
</evidence>
<name>A0AAN9HNB0_CROPI</name>
<proteinExistence type="predicted"/>
<reference evidence="1 2" key="1">
    <citation type="submission" date="2024-01" db="EMBL/GenBank/DDBJ databases">
        <title>The genomes of 5 underutilized Papilionoideae crops provide insights into root nodulation and disease resistanc.</title>
        <authorList>
            <person name="Yuan L."/>
        </authorList>
    </citation>
    <scope>NUCLEOTIDE SEQUENCE [LARGE SCALE GENOMIC DNA]</scope>
    <source>
        <strain evidence="1">ZHUSHIDOU_FW_LH</strain>
        <tissue evidence="1">Leaf</tissue>
    </source>
</reference>
<comment type="caution">
    <text evidence="1">The sequence shown here is derived from an EMBL/GenBank/DDBJ whole genome shotgun (WGS) entry which is preliminary data.</text>
</comment>
<keyword evidence="2" id="KW-1185">Reference proteome</keyword>
<evidence type="ECO:0008006" key="3">
    <source>
        <dbReference type="Google" id="ProtNLM"/>
    </source>
</evidence>
<organism evidence="1 2">
    <name type="scientific">Crotalaria pallida</name>
    <name type="common">Smooth rattlebox</name>
    <name type="synonym">Crotalaria striata</name>
    <dbReference type="NCBI Taxonomy" id="3830"/>
    <lineage>
        <taxon>Eukaryota</taxon>
        <taxon>Viridiplantae</taxon>
        <taxon>Streptophyta</taxon>
        <taxon>Embryophyta</taxon>
        <taxon>Tracheophyta</taxon>
        <taxon>Spermatophyta</taxon>
        <taxon>Magnoliopsida</taxon>
        <taxon>eudicotyledons</taxon>
        <taxon>Gunneridae</taxon>
        <taxon>Pentapetalae</taxon>
        <taxon>rosids</taxon>
        <taxon>fabids</taxon>
        <taxon>Fabales</taxon>
        <taxon>Fabaceae</taxon>
        <taxon>Papilionoideae</taxon>
        <taxon>50 kb inversion clade</taxon>
        <taxon>genistoids sensu lato</taxon>
        <taxon>core genistoids</taxon>
        <taxon>Crotalarieae</taxon>
        <taxon>Crotalaria</taxon>
    </lineage>
</organism>